<evidence type="ECO:0000256" key="3">
    <source>
        <dbReference type="ARBA" id="ARBA00022857"/>
    </source>
</evidence>
<dbReference type="GO" id="GO:0015940">
    <property type="term" value="P:pantothenate biosynthetic process"/>
    <property type="evidence" value="ECO:0007669"/>
    <property type="project" value="InterPro"/>
</dbReference>
<dbReference type="PANTHER" id="PTHR43765:SF2">
    <property type="entry name" value="2-DEHYDROPANTOATE 2-REDUCTASE"/>
    <property type="match status" value="1"/>
</dbReference>
<name>A0A507DHV4_9FUNG</name>
<evidence type="ECO:0000256" key="6">
    <source>
        <dbReference type="RuleBase" id="RU362068"/>
    </source>
</evidence>
<evidence type="ECO:0000313" key="12">
    <source>
        <dbReference type="Proteomes" id="UP000320475"/>
    </source>
</evidence>
<comment type="catalytic activity">
    <reaction evidence="6">
        <text>(R)-pantoate + NADP(+) = 2-dehydropantoate + NADPH + H(+)</text>
        <dbReference type="Rhea" id="RHEA:16233"/>
        <dbReference type="ChEBI" id="CHEBI:11561"/>
        <dbReference type="ChEBI" id="CHEBI:15378"/>
        <dbReference type="ChEBI" id="CHEBI:15980"/>
        <dbReference type="ChEBI" id="CHEBI:57783"/>
        <dbReference type="ChEBI" id="CHEBI:58349"/>
        <dbReference type="EC" id="1.1.1.169"/>
    </reaction>
</comment>
<accession>A0A507DHV4</accession>
<dbReference type="Pfam" id="PF02558">
    <property type="entry name" value="ApbA"/>
    <property type="match status" value="1"/>
</dbReference>
<keyword evidence="3 6" id="KW-0521">NADP</keyword>
<dbReference type="PANTHER" id="PTHR43765">
    <property type="entry name" value="2-DEHYDROPANTOATE 2-REDUCTASE-RELATED"/>
    <property type="match status" value="1"/>
</dbReference>
<comment type="function">
    <text evidence="6">Catalyzes the NADPH-dependent reduction of ketopantoate into pantoic acid.</text>
</comment>
<evidence type="ECO:0000256" key="2">
    <source>
        <dbReference type="ARBA" id="ARBA00013014"/>
    </source>
</evidence>
<evidence type="ECO:0000256" key="4">
    <source>
        <dbReference type="ARBA" id="ARBA00023002"/>
    </source>
</evidence>
<proteinExistence type="inferred from homology"/>
<comment type="similarity">
    <text evidence="1 6">Belongs to the ketopantoate reductase family.</text>
</comment>
<dbReference type="GO" id="GO:0050661">
    <property type="term" value="F:NADP binding"/>
    <property type="evidence" value="ECO:0007669"/>
    <property type="project" value="TreeGrafter"/>
</dbReference>
<dbReference type="InterPro" id="IPR013328">
    <property type="entry name" value="6PGD_dom2"/>
</dbReference>
<sequence>MAFYILGAGAMGLVFAAGLARHQIPVNLLLRQAAFNAYKRIGCNVTEERRPPPPAPFVREAFSVDAQVVSNKGCQINHLILATKAQHALEALKSVEGRLGPDSVVVLAQNGVLAVLDQAKSHFAPSSMPKFVYGVLNHGGNRPHGEPFTTAHAVPNGYAWFGTEREGDISSERRAVEILASVPGLNVNWIPTAKETRTIVWKKLLMNCAVNALSGIARCNNGAIPASENAMSIMKAVTEECLKVMGDKVPNETLQSLMDGFSAQMARNQTTRTSMCEDLDQKRRTEISFFNGFISALGRQKGIATPVNDTLTSSILFLEDVLIRDKDVSKWQHRE</sequence>
<dbReference type="EMBL" id="QEAM01000017">
    <property type="protein sequence ID" value="TPX50478.1"/>
    <property type="molecule type" value="Genomic_DNA"/>
</dbReference>
<evidence type="ECO:0000313" key="11">
    <source>
        <dbReference type="Proteomes" id="UP000317494"/>
    </source>
</evidence>
<evidence type="ECO:0000256" key="5">
    <source>
        <dbReference type="ARBA" id="ARBA00032024"/>
    </source>
</evidence>
<reference evidence="11 12" key="1">
    <citation type="journal article" date="2019" name="Sci. Rep.">
        <title>Comparative genomics of chytrid fungi reveal insights into the obligate biotrophic and pathogenic lifestyle of Synchytrium endobioticum.</title>
        <authorList>
            <person name="van de Vossenberg B.T.L.H."/>
            <person name="Warris S."/>
            <person name="Nguyen H.D.T."/>
            <person name="van Gent-Pelzer M.P.E."/>
            <person name="Joly D.L."/>
            <person name="van de Geest H.C."/>
            <person name="Bonants P.J.M."/>
            <person name="Smith D.S."/>
            <person name="Levesque C.A."/>
            <person name="van der Lee T.A.J."/>
        </authorList>
    </citation>
    <scope>NUCLEOTIDE SEQUENCE [LARGE SCALE GENOMIC DNA]</scope>
    <source>
        <strain evidence="10 12">LEV6574</strain>
        <strain evidence="9 11">MB42</strain>
    </source>
</reference>
<evidence type="ECO:0000256" key="1">
    <source>
        <dbReference type="ARBA" id="ARBA00007870"/>
    </source>
</evidence>
<dbReference type="EC" id="1.1.1.169" evidence="2 6"/>
<gene>
    <name evidence="10" type="primary">PAN5</name>
    <name evidence="10" type="ORF">SeLEV6574_g00887</name>
    <name evidence="9" type="ORF">SeMB42_g05350</name>
</gene>
<dbReference type="EMBL" id="QEAN01000251">
    <property type="protein sequence ID" value="TPX41937.1"/>
    <property type="molecule type" value="Genomic_DNA"/>
</dbReference>
<dbReference type="Proteomes" id="UP000317494">
    <property type="component" value="Unassembled WGS sequence"/>
</dbReference>
<dbReference type="InterPro" id="IPR050838">
    <property type="entry name" value="Ketopantoate_reductase"/>
</dbReference>
<evidence type="ECO:0000259" key="7">
    <source>
        <dbReference type="Pfam" id="PF02558"/>
    </source>
</evidence>
<dbReference type="GO" id="GO:0008677">
    <property type="term" value="F:2-dehydropantoate 2-reductase activity"/>
    <property type="evidence" value="ECO:0007669"/>
    <property type="project" value="UniProtKB-EC"/>
</dbReference>
<evidence type="ECO:0000259" key="8">
    <source>
        <dbReference type="Pfam" id="PF08546"/>
    </source>
</evidence>
<organism evidence="10 12">
    <name type="scientific">Synchytrium endobioticum</name>
    <dbReference type="NCBI Taxonomy" id="286115"/>
    <lineage>
        <taxon>Eukaryota</taxon>
        <taxon>Fungi</taxon>
        <taxon>Fungi incertae sedis</taxon>
        <taxon>Chytridiomycota</taxon>
        <taxon>Chytridiomycota incertae sedis</taxon>
        <taxon>Chytridiomycetes</taxon>
        <taxon>Synchytriales</taxon>
        <taxon>Synchytriaceae</taxon>
        <taxon>Synchytrium</taxon>
    </lineage>
</organism>
<dbReference type="STRING" id="286115.A0A507DHV4"/>
<dbReference type="InterPro" id="IPR013332">
    <property type="entry name" value="KPR_N"/>
</dbReference>
<dbReference type="Proteomes" id="UP000320475">
    <property type="component" value="Unassembled WGS sequence"/>
</dbReference>
<protein>
    <recommendedName>
        <fullName evidence="2 6">2-dehydropantoate 2-reductase</fullName>
        <ecNumber evidence="2 6">1.1.1.169</ecNumber>
    </recommendedName>
    <alternativeName>
        <fullName evidence="5 6">Ketopantoate reductase</fullName>
    </alternativeName>
</protein>
<dbReference type="GO" id="GO:0005739">
    <property type="term" value="C:mitochondrion"/>
    <property type="evidence" value="ECO:0007669"/>
    <property type="project" value="TreeGrafter"/>
</dbReference>
<dbReference type="Gene3D" id="3.40.50.720">
    <property type="entry name" value="NAD(P)-binding Rossmann-like Domain"/>
    <property type="match status" value="1"/>
</dbReference>
<dbReference type="SUPFAM" id="SSF51735">
    <property type="entry name" value="NAD(P)-binding Rossmann-fold domains"/>
    <property type="match status" value="1"/>
</dbReference>
<dbReference type="InterPro" id="IPR013752">
    <property type="entry name" value="KPA_reductase"/>
</dbReference>
<feature type="domain" description="Ketopantoate reductase C-terminal" evidence="8">
    <location>
        <begin position="197"/>
        <end position="315"/>
    </location>
</feature>
<dbReference type="NCBIfam" id="TIGR00745">
    <property type="entry name" value="apbA_panE"/>
    <property type="match status" value="1"/>
</dbReference>
<comment type="caution">
    <text evidence="10">The sequence shown here is derived from an EMBL/GenBank/DDBJ whole genome shotgun (WGS) entry which is preliminary data.</text>
</comment>
<dbReference type="AlphaFoldDB" id="A0A507DHV4"/>
<dbReference type="Pfam" id="PF08546">
    <property type="entry name" value="ApbA_C"/>
    <property type="match status" value="1"/>
</dbReference>
<dbReference type="VEuPathDB" id="FungiDB:SeMB42_g05350"/>
<dbReference type="InterPro" id="IPR036291">
    <property type="entry name" value="NAD(P)-bd_dom_sf"/>
</dbReference>
<dbReference type="SUPFAM" id="SSF48179">
    <property type="entry name" value="6-phosphogluconate dehydrogenase C-terminal domain-like"/>
    <property type="match status" value="1"/>
</dbReference>
<dbReference type="OrthoDB" id="73846at2759"/>
<evidence type="ECO:0000313" key="9">
    <source>
        <dbReference type="EMBL" id="TPX41937.1"/>
    </source>
</evidence>
<dbReference type="InterPro" id="IPR003710">
    <property type="entry name" value="ApbA"/>
</dbReference>
<evidence type="ECO:0000313" key="10">
    <source>
        <dbReference type="EMBL" id="TPX50478.1"/>
    </source>
</evidence>
<feature type="domain" description="Ketopantoate reductase N-terminal" evidence="7">
    <location>
        <begin position="4"/>
        <end position="163"/>
    </location>
</feature>
<dbReference type="Gene3D" id="1.10.1040.10">
    <property type="entry name" value="N-(1-d-carboxylethyl)-l-norvaline Dehydrogenase, domain 2"/>
    <property type="match status" value="1"/>
</dbReference>
<dbReference type="InterPro" id="IPR008927">
    <property type="entry name" value="6-PGluconate_DH-like_C_sf"/>
</dbReference>
<keyword evidence="11" id="KW-1185">Reference proteome</keyword>
<keyword evidence="4 6" id="KW-0560">Oxidoreductase</keyword>